<dbReference type="GeneID" id="105423865"/>
<reference evidence="2" key="1">
    <citation type="submission" date="2025-08" db="UniProtKB">
        <authorList>
            <consortium name="RefSeq"/>
        </authorList>
    </citation>
    <scope>IDENTIFICATION</scope>
</reference>
<dbReference type="RefSeq" id="XP_025073275.1">
    <property type="nucleotide sequence ID" value="XM_025217490.1"/>
</dbReference>
<protein>
    <submittedName>
        <fullName evidence="2">Uncharacterized protein LOC105423865</fullName>
    </submittedName>
</protein>
<evidence type="ECO:0000313" key="1">
    <source>
        <dbReference type="Proteomes" id="UP000504615"/>
    </source>
</evidence>
<accession>A0A8N1S3B8</accession>
<gene>
    <name evidence="2" type="primary">LOC105423865</name>
</gene>
<proteinExistence type="predicted"/>
<organism evidence="1 2">
    <name type="scientific">Pogonomyrmex barbatus</name>
    <name type="common">red harvester ant</name>
    <dbReference type="NCBI Taxonomy" id="144034"/>
    <lineage>
        <taxon>Eukaryota</taxon>
        <taxon>Metazoa</taxon>
        <taxon>Ecdysozoa</taxon>
        <taxon>Arthropoda</taxon>
        <taxon>Hexapoda</taxon>
        <taxon>Insecta</taxon>
        <taxon>Pterygota</taxon>
        <taxon>Neoptera</taxon>
        <taxon>Endopterygota</taxon>
        <taxon>Hymenoptera</taxon>
        <taxon>Apocrita</taxon>
        <taxon>Aculeata</taxon>
        <taxon>Formicoidea</taxon>
        <taxon>Formicidae</taxon>
        <taxon>Myrmicinae</taxon>
        <taxon>Pogonomyrmex</taxon>
    </lineage>
</organism>
<dbReference type="Proteomes" id="UP000504615">
    <property type="component" value="Unplaced"/>
</dbReference>
<keyword evidence="1" id="KW-1185">Reference proteome</keyword>
<name>A0A8N1S3B8_9HYME</name>
<dbReference type="AlphaFoldDB" id="A0A8N1S3B8"/>
<sequence>MNPIGIDMPVRWCDPWKSMTYNDPRALLKSADRSSIVVSGGRRSRCDARCTFDSSALKIGRIALDLTWEVQLPVILLRRRLIARSKG</sequence>
<evidence type="ECO:0000313" key="2">
    <source>
        <dbReference type="RefSeq" id="XP_025073275.1"/>
    </source>
</evidence>